<reference evidence="1" key="1">
    <citation type="submission" date="2013-07" db="EMBL/GenBank/DDBJ databases">
        <title>The genome of an arbuscular mycorrhizal fungus provides insights into the evolution of the oldest plant symbiosis.</title>
        <authorList>
            <consortium name="DOE Joint Genome Institute"/>
            <person name="Tisserant E."/>
            <person name="Malbreil M."/>
            <person name="Kuo A."/>
            <person name="Kohler A."/>
            <person name="Symeonidi A."/>
            <person name="Balestrini R."/>
            <person name="Charron P."/>
            <person name="Duensing N."/>
            <person name="Frei-dit-Frey N."/>
            <person name="Gianinazzi-Pearson V."/>
            <person name="Gilbert B."/>
            <person name="Handa Y."/>
            <person name="Hijri M."/>
            <person name="Kaul R."/>
            <person name="Kawaguchi M."/>
            <person name="Krajinski F."/>
            <person name="Lammers P."/>
            <person name="Lapierre D."/>
            <person name="Masclaux F.G."/>
            <person name="Murat C."/>
            <person name="Morin E."/>
            <person name="Ndikumana S."/>
            <person name="Pagni M."/>
            <person name="Petitpierre D."/>
            <person name="Requena N."/>
            <person name="Rosikiewicz P."/>
            <person name="Riley R."/>
            <person name="Saito K."/>
            <person name="San Clemente H."/>
            <person name="Shapiro H."/>
            <person name="van Tuinen D."/>
            <person name="Becard G."/>
            <person name="Bonfante P."/>
            <person name="Paszkowski U."/>
            <person name="Shachar-Hill Y."/>
            <person name="Young J.P."/>
            <person name="Sanders I.R."/>
            <person name="Henrissat B."/>
            <person name="Rensing S.A."/>
            <person name="Grigoriev I.V."/>
            <person name="Corradi N."/>
            <person name="Roux C."/>
            <person name="Martin F."/>
        </authorList>
    </citation>
    <scope>NUCLEOTIDE SEQUENCE</scope>
    <source>
        <strain evidence="1">DAOM 197198</strain>
    </source>
</reference>
<accession>U9US01</accession>
<name>U9US01_RHIID</name>
<protein>
    <submittedName>
        <fullName evidence="1">Uncharacterized protein</fullName>
    </submittedName>
</protein>
<organism evidence="1">
    <name type="scientific">Rhizophagus irregularis (strain DAOM 181602 / DAOM 197198 / MUCL 43194)</name>
    <name type="common">Arbuscular mycorrhizal fungus</name>
    <name type="synonym">Glomus intraradices</name>
    <dbReference type="NCBI Taxonomy" id="747089"/>
    <lineage>
        <taxon>Eukaryota</taxon>
        <taxon>Fungi</taxon>
        <taxon>Fungi incertae sedis</taxon>
        <taxon>Mucoromycota</taxon>
        <taxon>Glomeromycotina</taxon>
        <taxon>Glomeromycetes</taxon>
        <taxon>Glomerales</taxon>
        <taxon>Glomeraceae</taxon>
        <taxon>Rhizophagus</taxon>
    </lineage>
</organism>
<evidence type="ECO:0000313" key="1">
    <source>
        <dbReference type="EMBL" id="ESA18366.1"/>
    </source>
</evidence>
<dbReference type="HOGENOM" id="CLU_1949939_0_0_1"/>
<proteinExistence type="predicted"/>
<dbReference type="EMBL" id="KI279286">
    <property type="protein sequence ID" value="ESA18366.1"/>
    <property type="molecule type" value="Genomic_DNA"/>
</dbReference>
<sequence>MSMIIKDEYLLNSGKKEHLQNDTNAPPVNSRDIVVSNYDFPSEVHDEDFHYSRFIAGFVQEKENYSNLRLNSFRVANSEYMTFLLSYKRINNYRLLIDNIFDDEIYIILKNEKDFEPISILQVTYRNTS</sequence>
<dbReference type="AlphaFoldDB" id="U9US01"/>
<gene>
    <name evidence="1" type="ORF">GLOINDRAFT_93430</name>
</gene>